<reference evidence="1" key="2">
    <citation type="submission" date="2023-07" db="EMBL/GenBank/DDBJ databases">
        <authorList>
            <consortium name="Lawrence Berkeley National Laboratory"/>
            <person name="Haridas S."/>
            <person name="Hensen N."/>
            <person name="Bonometti L."/>
            <person name="Westerberg I."/>
            <person name="Brannstrom I.O."/>
            <person name="Guillou S."/>
            <person name="Cros-Aarteil S."/>
            <person name="Calhoun S."/>
            <person name="Kuo A."/>
            <person name="Mondo S."/>
            <person name="Pangilinan J."/>
            <person name="Riley R."/>
            <person name="LaButti K."/>
            <person name="Andreopoulos B."/>
            <person name="Lipzen A."/>
            <person name="Chen C."/>
            <person name="Yanf M."/>
            <person name="Daum C."/>
            <person name="Ng V."/>
            <person name="Clum A."/>
            <person name="Steindorff A."/>
            <person name="Ohm R."/>
            <person name="Martin F."/>
            <person name="Silar P."/>
            <person name="Natvig D."/>
            <person name="Lalanne C."/>
            <person name="Gautier V."/>
            <person name="Ament-velasquez S.L."/>
            <person name="Kruys A."/>
            <person name="Hutchinson M.I."/>
            <person name="Powell A.J."/>
            <person name="Barry K."/>
            <person name="Miller A.N."/>
            <person name="Grigoriev I.V."/>
            <person name="Debuchy R."/>
            <person name="Gladieux P."/>
            <person name="Thoren M.H."/>
            <person name="Johannesson H."/>
        </authorList>
    </citation>
    <scope>NUCLEOTIDE SEQUENCE</scope>
    <source>
        <strain evidence="1">FGSC 1904</strain>
    </source>
</reference>
<proteinExistence type="predicted"/>
<sequence length="133" mass="14860">MKSRTTGFFYLHVWSSLGSTQIRCAPNNDPARVGHVDPSYFYTQRSDGFGTFRSASRQPLLRGTSSMNNPFTIQYLFLSFHLRFSPRMSMLYSSVAVSSDAVRVCLLAPPASDMTSRPAAGHETCHISLDPWC</sequence>
<name>A0AAE0NUW1_SORBR</name>
<evidence type="ECO:0000313" key="2">
    <source>
        <dbReference type="Proteomes" id="UP001281003"/>
    </source>
</evidence>
<evidence type="ECO:0000313" key="1">
    <source>
        <dbReference type="EMBL" id="KAK3388188.1"/>
    </source>
</evidence>
<keyword evidence="2" id="KW-1185">Reference proteome</keyword>
<comment type="caution">
    <text evidence="1">The sequence shown here is derived from an EMBL/GenBank/DDBJ whole genome shotgun (WGS) entry which is preliminary data.</text>
</comment>
<dbReference type="Proteomes" id="UP001281003">
    <property type="component" value="Unassembled WGS sequence"/>
</dbReference>
<organism evidence="1 2">
    <name type="scientific">Sordaria brevicollis</name>
    <dbReference type="NCBI Taxonomy" id="83679"/>
    <lineage>
        <taxon>Eukaryota</taxon>
        <taxon>Fungi</taxon>
        <taxon>Dikarya</taxon>
        <taxon>Ascomycota</taxon>
        <taxon>Pezizomycotina</taxon>
        <taxon>Sordariomycetes</taxon>
        <taxon>Sordariomycetidae</taxon>
        <taxon>Sordariales</taxon>
        <taxon>Sordariaceae</taxon>
        <taxon>Sordaria</taxon>
    </lineage>
</organism>
<protein>
    <submittedName>
        <fullName evidence="1">Uncharacterized protein</fullName>
    </submittedName>
</protein>
<accession>A0AAE0NUW1</accession>
<dbReference type="AlphaFoldDB" id="A0AAE0NUW1"/>
<reference evidence="1" key="1">
    <citation type="journal article" date="2023" name="Mol. Phylogenet. Evol.">
        <title>Genome-scale phylogeny and comparative genomics of the fungal order Sordariales.</title>
        <authorList>
            <person name="Hensen N."/>
            <person name="Bonometti L."/>
            <person name="Westerberg I."/>
            <person name="Brannstrom I.O."/>
            <person name="Guillou S."/>
            <person name="Cros-Aarteil S."/>
            <person name="Calhoun S."/>
            <person name="Haridas S."/>
            <person name="Kuo A."/>
            <person name="Mondo S."/>
            <person name="Pangilinan J."/>
            <person name="Riley R."/>
            <person name="LaButti K."/>
            <person name="Andreopoulos B."/>
            <person name="Lipzen A."/>
            <person name="Chen C."/>
            <person name="Yan M."/>
            <person name="Daum C."/>
            <person name="Ng V."/>
            <person name="Clum A."/>
            <person name="Steindorff A."/>
            <person name="Ohm R.A."/>
            <person name="Martin F."/>
            <person name="Silar P."/>
            <person name="Natvig D.O."/>
            <person name="Lalanne C."/>
            <person name="Gautier V."/>
            <person name="Ament-Velasquez S.L."/>
            <person name="Kruys A."/>
            <person name="Hutchinson M.I."/>
            <person name="Powell A.J."/>
            <person name="Barry K."/>
            <person name="Miller A.N."/>
            <person name="Grigoriev I.V."/>
            <person name="Debuchy R."/>
            <person name="Gladieux P."/>
            <person name="Hiltunen Thoren M."/>
            <person name="Johannesson H."/>
        </authorList>
    </citation>
    <scope>NUCLEOTIDE SEQUENCE</scope>
    <source>
        <strain evidence="1">FGSC 1904</strain>
    </source>
</reference>
<gene>
    <name evidence="1" type="ORF">B0T20DRAFT_107035</name>
</gene>
<dbReference type="EMBL" id="JAUTDP010000017">
    <property type="protein sequence ID" value="KAK3388188.1"/>
    <property type="molecule type" value="Genomic_DNA"/>
</dbReference>